<sequence length="135" mass="15635">MKRLLVAVSLLTILASCQVNIVEPRYDERDKVVGYYSMEEFSETFNDYTYYTLMITKYGANGNVLYLDNFYGADIQIHAYLSGDKITIPFQVVDDYEIEGVGTLHGMDISLNYTVRDVYNNTRTNFCETWGDRKE</sequence>
<protein>
    <recommendedName>
        <fullName evidence="4">Lipoprotein</fullName>
    </recommendedName>
</protein>
<accession>A0ABW3JYK9</accession>
<evidence type="ECO:0000256" key="1">
    <source>
        <dbReference type="SAM" id="SignalP"/>
    </source>
</evidence>
<keyword evidence="3" id="KW-1185">Reference proteome</keyword>
<proteinExistence type="predicted"/>
<gene>
    <name evidence="2" type="ORF">ACFQ21_07040</name>
</gene>
<name>A0ABW3JYK9_9BACT</name>
<organism evidence="2 3">
    <name type="scientific">Ohtaekwangia kribbensis</name>
    <dbReference type="NCBI Taxonomy" id="688913"/>
    <lineage>
        <taxon>Bacteria</taxon>
        <taxon>Pseudomonadati</taxon>
        <taxon>Bacteroidota</taxon>
        <taxon>Cytophagia</taxon>
        <taxon>Cytophagales</taxon>
        <taxon>Fulvivirgaceae</taxon>
        <taxon>Ohtaekwangia</taxon>
    </lineage>
</organism>
<comment type="caution">
    <text evidence="2">The sequence shown here is derived from an EMBL/GenBank/DDBJ whole genome shotgun (WGS) entry which is preliminary data.</text>
</comment>
<feature type="chain" id="PRO_5045654426" description="Lipoprotein" evidence="1">
    <location>
        <begin position="22"/>
        <end position="135"/>
    </location>
</feature>
<keyword evidence="1" id="KW-0732">Signal</keyword>
<evidence type="ECO:0000313" key="3">
    <source>
        <dbReference type="Proteomes" id="UP001597112"/>
    </source>
</evidence>
<dbReference type="Proteomes" id="UP001597112">
    <property type="component" value="Unassembled WGS sequence"/>
</dbReference>
<reference evidence="3" key="1">
    <citation type="journal article" date="2019" name="Int. J. Syst. Evol. Microbiol.">
        <title>The Global Catalogue of Microorganisms (GCM) 10K type strain sequencing project: providing services to taxonomists for standard genome sequencing and annotation.</title>
        <authorList>
            <consortium name="The Broad Institute Genomics Platform"/>
            <consortium name="The Broad Institute Genome Sequencing Center for Infectious Disease"/>
            <person name="Wu L."/>
            <person name="Ma J."/>
        </authorList>
    </citation>
    <scope>NUCLEOTIDE SEQUENCE [LARGE SCALE GENOMIC DNA]</scope>
    <source>
        <strain evidence="3">CCUG 58938</strain>
    </source>
</reference>
<dbReference type="EMBL" id="JBHTKA010000001">
    <property type="protein sequence ID" value="MFD0999055.1"/>
    <property type="molecule type" value="Genomic_DNA"/>
</dbReference>
<evidence type="ECO:0008006" key="4">
    <source>
        <dbReference type="Google" id="ProtNLM"/>
    </source>
</evidence>
<dbReference type="RefSeq" id="WP_377576811.1">
    <property type="nucleotide sequence ID" value="NZ_JBHTKA010000001.1"/>
</dbReference>
<feature type="signal peptide" evidence="1">
    <location>
        <begin position="1"/>
        <end position="21"/>
    </location>
</feature>
<evidence type="ECO:0000313" key="2">
    <source>
        <dbReference type="EMBL" id="MFD0999055.1"/>
    </source>
</evidence>
<dbReference type="PROSITE" id="PS51257">
    <property type="entry name" value="PROKAR_LIPOPROTEIN"/>
    <property type="match status" value="1"/>
</dbReference>